<keyword evidence="6" id="KW-0436">Ligase</keyword>
<dbReference type="GO" id="GO:0005829">
    <property type="term" value="C:cytosol"/>
    <property type="evidence" value="ECO:0007669"/>
    <property type="project" value="TreeGrafter"/>
</dbReference>
<dbReference type="NCBIfam" id="TIGR01536">
    <property type="entry name" value="asn_synth_AEB"/>
    <property type="match status" value="1"/>
</dbReference>
<dbReference type="InterPro" id="IPR029055">
    <property type="entry name" value="Ntn_hydrolases_N"/>
</dbReference>
<dbReference type="PANTHER" id="PTHR43284">
    <property type="entry name" value="ASPARAGINE SYNTHETASE (GLUTAMINE-HYDROLYZING)"/>
    <property type="match status" value="1"/>
</dbReference>
<dbReference type="CDD" id="cd00712">
    <property type="entry name" value="AsnB"/>
    <property type="match status" value="1"/>
</dbReference>
<dbReference type="PROSITE" id="PS51278">
    <property type="entry name" value="GATASE_TYPE_2"/>
    <property type="match status" value="1"/>
</dbReference>
<feature type="domain" description="Glutamine amidotransferase type-2" evidence="5">
    <location>
        <begin position="2"/>
        <end position="221"/>
    </location>
</feature>
<dbReference type="GO" id="GO:0005524">
    <property type="term" value="F:ATP binding"/>
    <property type="evidence" value="ECO:0007669"/>
    <property type="project" value="UniProtKB-KW"/>
</dbReference>
<name>A0A3B1BZK4_9ZZZZ</name>
<dbReference type="SUPFAM" id="SSF56235">
    <property type="entry name" value="N-terminal nucleophile aminohydrolases (Ntn hydrolases)"/>
    <property type="match status" value="1"/>
</dbReference>
<dbReference type="PANTHER" id="PTHR43284:SF1">
    <property type="entry name" value="ASPARAGINE SYNTHETASE"/>
    <property type="match status" value="1"/>
</dbReference>
<dbReference type="InterPro" id="IPR033738">
    <property type="entry name" value="AsnB_N"/>
</dbReference>
<dbReference type="Gene3D" id="3.60.20.10">
    <property type="entry name" value="Glutamine Phosphoribosylpyrophosphate, subunit 1, domain 1"/>
    <property type="match status" value="1"/>
</dbReference>
<keyword evidence="3" id="KW-0067">ATP-binding</keyword>
<sequence>MCGITGFVDRSLRSDSETLGRTVGRMSDTLRHRGPDDSGAWVDAEAGVALGHRRLSIIDLSENGRQPMLSASGRYVIVFNGEVYNFKRLRNDIEKENRNIAWRGHSDTEVMLAAIELWGLENAVKRFNGMFAFALWDRKKRTISLVRDWLGKKPLYYGWCDKTFFFGSELKAIRAHPRFTGEINKQALTLLLRYNYINSPYSIYKGIYKLTPASILTLKYEWLDGDIDFSADPDNPGAGRVKPHRFWSVKEAYAVGAADPYDLSDDEAIEKLDSLLKDSVGLRMLADVPLGAFLSGGVDSSMVVALMQAQSPRPVKTFSIGFFESEFDEAVYAKEVASHLGTDHTELYITPETAMTVIPKLPELFDEPFADSSQIPTYLVSELARRDVTVSLSGDGGDELFAGYHRYLWGARFMERTNWIPGAFKGLASFLMKSVPHTSWNAIFRIMEPFMSKELKQPNAGDKMHKLATVLAASSPEEIYLQLVSQWDTPERVALGAREPVTPVTNKSSWLDVQDFAHRLMYIDLATYFTDDILAKVDRASMAVSLETRAPIIDYRVVELAARMPGAMKIRNGESKWLLRQVLYKYVPKKLIERPKRGFSIPLGEWLRGPLRDWAESLLDERRLMEDGIFDHKLVRQKWKEHLSGVNWRNHIWPILVFQAWADHNGSKT</sequence>
<dbReference type="SUPFAM" id="SSF52402">
    <property type="entry name" value="Adenine nucleotide alpha hydrolases-like"/>
    <property type="match status" value="1"/>
</dbReference>
<dbReference type="CDD" id="cd01991">
    <property type="entry name" value="Asn_synthase_B_C"/>
    <property type="match status" value="1"/>
</dbReference>
<protein>
    <submittedName>
        <fullName evidence="6">Asparagine synthetase [glutamine-hydrolyzing]</fullName>
        <ecNumber evidence="6">6.3.5.4</ecNumber>
    </submittedName>
</protein>
<accession>A0A3B1BZK4</accession>
<dbReference type="GO" id="GO:0006529">
    <property type="term" value="P:asparagine biosynthetic process"/>
    <property type="evidence" value="ECO:0007669"/>
    <property type="project" value="InterPro"/>
</dbReference>
<reference evidence="6" key="1">
    <citation type="submission" date="2018-06" db="EMBL/GenBank/DDBJ databases">
        <authorList>
            <person name="Zhirakovskaya E."/>
        </authorList>
    </citation>
    <scope>NUCLEOTIDE SEQUENCE</scope>
</reference>
<evidence type="ECO:0000256" key="1">
    <source>
        <dbReference type="ARBA" id="ARBA00005752"/>
    </source>
</evidence>
<comment type="similarity">
    <text evidence="1">Belongs to the asparagine synthetase family.</text>
</comment>
<dbReference type="Pfam" id="PF00733">
    <property type="entry name" value="Asn_synthase"/>
    <property type="match status" value="1"/>
</dbReference>
<dbReference type="InterPro" id="IPR006426">
    <property type="entry name" value="Asn_synth_AEB"/>
</dbReference>
<evidence type="ECO:0000256" key="3">
    <source>
        <dbReference type="ARBA" id="ARBA00022840"/>
    </source>
</evidence>
<evidence type="ECO:0000256" key="4">
    <source>
        <dbReference type="ARBA" id="ARBA00022962"/>
    </source>
</evidence>
<dbReference type="EC" id="6.3.5.4" evidence="6"/>
<dbReference type="PIRSF" id="PIRSF001589">
    <property type="entry name" value="Asn_synthetase_glu-h"/>
    <property type="match status" value="1"/>
</dbReference>
<dbReference type="InterPro" id="IPR014729">
    <property type="entry name" value="Rossmann-like_a/b/a_fold"/>
</dbReference>
<dbReference type="GO" id="GO:0004066">
    <property type="term" value="F:asparagine synthase (glutamine-hydrolyzing) activity"/>
    <property type="evidence" value="ECO:0007669"/>
    <property type="project" value="UniProtKB-EC"/>
</dbReference>
<proteinExistence type="inferred from homology"/>
<keyword evidence="4" id="KW-0315">Glutamine amidotransferase</keyword>
<dbReference type="InterPro" id="IPR017932">
    <property type="entry name" value="GATase_2_dom"/>
</dbReference>
<evidence type="ECO:0000259" key="5">
    <source>
        <dbReference type="PROSITE" id="PS51278"/>
    </source>
</evidence>
<dbReference type="Pfam" id="PF13522">
    <property type="entry name" value="GATase_6"/>
    <property type="match status" value="1"/>
</dbReference>
<dbReference type="AlphaFoldDB" id="A0A3B1BZK4"/>
<dbReference type="Gene3D" id="3.40.50.620">
    <property type="entry name" value="HUPs"/>
    <property type="match status" value="1"/>
</dbReference>
<keyword evidence="2" id="KW-0547">Nucleotide-binding</keyword>
<evidence type="ECO:0000256" key="2">
    <source>
        <dbReference type="ARBA" id="ARBA00022741"/>
    </source>
</evidence>
<organism evidence="6">
    <name type="scientific">hydrothermal vent metagenome</name>
    <dbReference type="NCBI Taxonomy" id="652676"/>
    <lineage>
        <taxon>unclassified sequences</taxon>
        <taxon>metagenomes</taxon>
        <taxon>ecological metagenomes</taxon>
    </lineage>
</organism>
<dbReference type="InterPro" id="IPR051786">
    <property type="entry name" value="ASN_synthetase/amidase"/>
</dbReference>
<dbReference type="InterPro" id="IPR001962">
    <property type="entry name" value="Asn_synthase"/>
</dbReference>
<evidence type="ECO:0000313" key="6">
    <source>
        <dbReference type="EMBL" id="VAX19931.1"/>
    </source>
</evidence>
<gene>
    <name evidence="6" type="ORF">MNBD_NITROSPINAE02-1363</name>
</gene>
<dbReference type="EMBL" id="UOGE01000050">
    <property type="protein sequence ID" value="VAX19931.1"/>
    <property type="molecule type" value="Genomic_DNA"/>
</dbReference>